<name>A0A239CTK0_9ACTN</name>
<feature type="compositionally biased region" description="Basic and acidic residues" evidence="1">
    <location>
        <begin position="1"/>
        <end position="11"/>
    </location>
</feature>
<organism evidence="2 3">
    <name type="scientific">Actinoplanes regularis</name>
    <dbReference type="NCBI Taxonomy" id="52697"/>
    <lineage>
        <taxon>Bacteria</taxon>
        <taxon>Bacillati</taxon>
        <taxon>Actinomycetota</taxon>
        <taxon>Actinomycetes</taxon>
        <taxon>Micromonosporales</taxon>
        <taxon>Micromonosporaceae</taxon>
        <taxon>Actinoplanes</taxon>
    </lineage>
</organism>
<protein>
    <submittedName>
        <fullName evidence="2">Uncharacterized protein</fullName>
    </submittedName>
</protein>
<evidence type="ECO:0000256" key="1">
    <source>
        <dbReference type="SAM" id="MobiDB-lite"/>
    </source>
</evidence>
<evidence type="ECO:0000313" key="3">
    <source>
        <dbReference type="Proteomes" id="UP000198415"/>
    </source>
</evidence>
<feature type="region of interest" description="Disordered" evidence="1">
    <location>
        <begin position="128"/>
        <end position="148"/>
    </location>
</feature>
<dbReference type="AlphaFoldDB" id="A0A239CTK0"/>
<sequence>MISLPRGHEPADGTVTPGGSEELDVLRRAAGMDVYGIGRWLWARGEREVATDCLRLAARCEVSEAEADVIVLKVSGGSRIADGAGFAPDENARAISVSSGRRPRVKMAVAAAIFAVGAAGVAVVSKNGTTPPEPQAQQAAMPGSSQVQPGPVVSGRLALVLPPTYARFSRAPSTHGRSTARGGEKAPARLEYQVAVDARPHEEFVVSLQSDPDGDACRWNLVRHASGAPPEAAEVKLNRGEQRQVKMAATVPANLKVYVERSGRKDGCPVLGGRFRPGTPLPASADAPSAAPVAPEPAQTPVGEPGPPAGDVPGEPDHPTEATAVPTATGAPIAAPTAAPTPTGTVTPPIQPGGVPSPSAA</sequence>
<feature type="compositionally biased region" description="Low complexity" evidence="1">
    <location>
        <begin position="321"/>
        <end position="361"/>
    </location>
</feature>
<dbReference type="EMBL" id="FZNR01000012">
    <property type="protein sequence ID" value="SNS23545.1"/>
    <property type="molecule type" value="Genomic_DNA"/>
</dbReference>
<feature type="compositionally biased region" description="Low complexity" evidence="1">
    <location>
        <begin position="281"/>
        <end position="297"/>
    </location>
</feature>
<gene>
    <name evidence="2" type="ORF">SAMN06264365_11286</name>
</gene>
<keyword evidence="3" id="KW-1185">Reference proteome</keyword>
<proteinExistence type="predicted"/>
<reference evidence="2 3" key="1">
    <citation type="submission" date="2017-06" db="EMBL/GenBank/DDBJ databases">
        <authorList>
            <person name="Kim H.J."/>
            <person name="Triplett B.A."/>
        </authorList>
    </citation>
    <scope>NUCLEOTIDE SEQUENCE [LARGE SCALE GENOMIC DNA]</scope>
    <source>
        <strain evidence="2 3">DSM 43151</strain>
    </source>
</reference>
<accession>A0A239CTK0</accession>
<feature type="region of interest" description="Disordered" evidence="1">
    <location>
        <begin position="266"/>
        <end position="361"/>
    </location>
</feature>
<evidence type="ECO:0000313" key="2">
    <source>
        <dbReference type="EMBL" id="SNS23545.1"/>
    </source>
</evidence>
<dbReference type="Proteomes" id="UP000198415">
    <property type="component" value="Unassembled WGS sequence"/>
</dbReference>
<feature type="region of interest" description="Disordered" evidence="1">
    <location>
        <begin position="1"/>
        <end position="20"/>
    </location>
</feature>